<dbReference type="GO" id="GO:0004497">
    <property type="term" value="F:monooxygenase activity"/>
    <property type="evidence" value="ECO:0007669"/>
    <property type="project" value="UniProtKB-KW"/>
</dbReference>
<dbReference type="GO" id="GO:0071949">
    <property type="term" value="F:FAD binding"/>
    <property type="evidence" value="ECO:0007669"/>
    <property type="project" value="InterPro"/>
</dbReference>
<dbReference type="KEGG" id="bgo:BM43_7470"/>
<dbReference type="PANTHER" id="PTHR13789:SF309">
    <property type="entry name" value="PUTATIVE (AFU_ORTHOLOGUE AFUA_6G14510)-RELATED"/>
    <property type="match status" value="1"/>
</dbReference>
<proteinExistence type="predicted"/>
<dbReference type="PANTHER" id="PTHR13789">
    <property type="entry name" value="MONOOXYGENASE"/>
    <property type="match status" value="1"/>
</dbReference>
<dbReference type="SUPFAM" id="SSF51905">
    <property type="entry name" value="FAD/NAD(P)-binding domain"/>
    <property type="match status" value="1"/>
</dbReference>
<dbReference type="Pfam" id="PF01494">
    <property type="entry name" value="FAD_binding_3"/>
    <property type="match status" value="1"/>
</dbReference>
<evidence type="ECO:0000256" key="2">
    <source>
        <dbReference type="ARBA" id="ARBA00023033"/>
    </source>
</evidence>
<protein>
    <submittedName>
        <fullName evidence="4">FAD binding domain protein</fullName>
    </submittedName>
</protein>
<keyword evidence="2" id="KW-0503">Monooxygenase</keyword>
<comment type="caution">
    <text evidence="4">The sequence shown here is derived from an EMBL/GenBank/DDBJ whole genome shotgun (WGS) entry which is preliminary data.</text>
</comment>
<dbReference type="Gene3D" id="3.50.50.60">
    <property type="entry name" value="FAD/NAD(P)-binding domain"/>
    <property type="match status" value="1"/>
</dbReference>
<dbReference type="EMBL" id="JPGG01000018">
    <property type="protein sequence ID" value="KGC09954.1"/>
    <property type="molecule type" value="Genomic_DNA"/>
</dbReference>
<dbReference type="InterPro" id="IPR002938">
    <property type="entry name" value="FAD-bd"/>
</dbReference>
<evidence type="ECO:0000313" key="5">
    <source>
        <dbReference type="Proteomes" id="UP000029590"/>
    </source>
</evidence>
<evidence type="ECO:0000313" key="4">
    <source>
        <dbReference type="EMBL" id="KGC09954.1"/>
    </source>
</evidence>
<dbReference type="Proteomes" id="UP000029590">
    <property type="component" value="Unassembled WGS sequence"/>
</dbReference>
<dbReference type="AlphaFoldDB" id="A0AAW3ESA5"/>
<dbReference type="PRINTS" id="PR00420">
    <property type="entry name" value="RNGMNOXGNASE"/>
</dbReference>
<name>A0AAW3ESA5_BURGA</name>
<organism evidence="4 5">
    <name type="scientific">Burkholderia gladioli</name>
    <name type="common">Pseudomonas marginata</name>
    <name type="synonym">Phytomonas marginata</name>
    <dbReference type="NCBI Taxonomy" id="28095"/>
    <lineage>
        <taxon>Bacteria</taxon>
        <taxon>Pseudomonadati</taxon>
        <taxon>Pseudomonadota</taxon>
        <taxon>Betaproteobacteria</taxon>
        <taxon>Burkholderiales</taxon>
        <taxon>Burkholderiaceae</taxon>
        <taxon>Burkholderia</taxon>
    </lineage>
</organism>
<sequence>MSEVNWRPGRRVAIAGGGPGGVSAALAFLKAGFDVKIFERKNNVEPIGGAVLLSIPVLMILREYGVDLTRFTAGATMWFTNHKGKVRARLPASRDAEVASGIERFSHGVLRSEVCRRMADLLPAGVVHVNHGVAGYCETATGVQALFEDQEPVEADILIGADGIRSKVARQAFGDPNLFHLGIKVWLAHCGTPNGMNIPRDRALLSHSSRYQASHFPLIRHGEEGFEWWIVEKFPEGTSHPADPKAYVRNIVKDFDTPIRDLVEITDFSTSTFQWEIYNRSALQKWSKGRVACLGDAVHPVSPYAGYGLGMAVEDGYFIARSLRGCDLRNAEAVRLAFNAFEDIRVNYVNTHVAFAQKLGHMFHKVPAPLSYLRDFVFDRTSFLQKSLSQGYTQDVLKETMDLRELHVVRVESLA</sequence>
<dbReference type="InterPro" id="IPR050493">
    <property type="entry name" value="FAD-dep_Monooxygenase_BioMet"/>
</dbReference>
<dbReference type="InterPro" id="IPR036188">
    <property type="entry name" value="FAD/NAD-bd_sf"/>
</dbReference>
<accession>A0AAW3ESA5</accession>
<keyword evidence="1" id="KW-0560">Oxidoreductase</keyword>
<evidence type="ECO:0000256" key="1">
    <source>
        <dbReference type="ARBA" id="ARBA00023002"/>
    </source>
</evidence>
<evidence type="ECO:0000259" key="3">
    <source>
        <dbReference type="Pfam" id="PF01494"/>
    </source>
</evidence>
<reference evidence="4 5" key="1">
    <citation type="submission" date="2014-04" db="EMBL/GenBank/DDBJ databases">
        <authorList>
            <person name="Bishop-Lilly K.A."/>
            <person name="Broomall S.M."/>
            <person name="Chain P.S."/>
            <person name="Chertkov O."/>
            <person name="Coyne S.R."/>
            <person name="Daligault H.E."/>
            <person name="Davenport K.W."/>
            <person name="Erkkila T."/>
            <person name="Frey K.G."/>
            <person name="Gibbons H.S."/>
            <person name="Gu W."/>
            <person name="Jaissle J."/>
            <person name="Johnson S.L."/>
            <person name="Koroleva G.I."/>
            <person name="Ladner J.T."/>
            <person name="Lo C.-C."/>
            <person name="Minogue T.D."/>
            <person name="Munk C."/>
            <person name="Palacios G.F."/>
            <person name="Redden C.L."/>
            <person name="Rosenzweig C.N."/>
            <person name="Scholz M.B."/>
            <person name="Teshima H."/>
            <person name="Xu Y."/>
        </authorList>
    </citation>
    <scope>NUCLEOTIDE SEQUENCE [LARGE SCALE GENOMIC DNA]</scope>
    <source>
        <strain evidence="5">gladioli</strain>
    </source>
</reference>
<feature type="domain" description="FAD-binding" evidence="3">
    <location>
        <begin position="12"/>
        <end position="323"/>
    </location>
</feature>
<dbReference type="RefSeq" id="WP_036052762.1">
    <property type="nucleotide sequence ID" value="NZ_CADEVY010000012.1"/>
</dbReference>
<gene>
    <name evidence="4" type="ORF">DM48_6845</name>
</gene>